<dbReference type="RefSeq" id="XP_056037607.1">
    <property type="nucleotide sequence ID" value="XM_056182092.1"/>
</dbReference>
<dbReference type="AlphaFoldDB" id="A0AAE9WBT8"/>
<keyword evidence="4" id="KW-1185">Reference proteome</keyword>
<evidence type="ECO:0000256" key="2">
    <source>
        <dbReference type="SAM" id="MobiDB-lite"/>
    </source>
</evidence>
<name>A0AAE9WBT8_9SCHI</name>
<keyword evidence="1" id="KW-0175">Coiled coil</keyword>
<dbReference type="KEGG" id="som:SOMG_03301"/>
<dbReference type="Pfam" id="PF15458">
    <property type="entry name" value="NTR2"/>
    <property type="match status" value="1"/>
</dbReference>
<protein>
    <submittedName>
        <fullName evidence="3">Spliceosome complex disassembly protein Ntr2</fullName>
    </submittedName>
</protein>
<proteinExistence type="predicted"/>
<sequence length="358" mass="41030">MRSSLKKAKPKIIQTSDNEEEEEKGSDMAMSLSNQKPSIRKSKKRPLAKGVKPIDLQDEELNEGLTENEKGTPLPRVKKPNPIATTHDLISRRREELNSSSGYTESYVNELKSKSRQTPVQYTDQGQLRKEEPLNKNQESASSRMLNQGISEASMIQELRDRKERQRNIGMMDDNYIALDTGQQVYLPGKTGNEDRLLQHEDEVEDEGYNGYNTFVEDEKSLRELHRYSPETLRKRSIQNALEENDKSMDEGEDITMTDPIHAWEQAQIQKGAFADPSSLAQLPPRFPNILTIEEQKQRLKEAVASEKLQQEERAEIMKGLLDQENEILQAEERIQQSFMELNSRMLENMQSATSSSS</sequence>
<evidence type="ECO:0000313" key="4">
    <source>
        <dbReference type="Proteomes" id="UP001212411"/>
    </source>
</evidence>
<dbReference type="Proteomes" id="UP001212411">
    <property type="component" value="Chromosome 2"/>
</dbReference>
<dbReference type="GO" id="GO:0000390">
    <property type="term" value="P:spliceosomal complex disassembly"/>
    <property type="evidence" value="ECO:0007669"/>
    <property type="project" value="InterPro"/>
</dbReference>
<evidence type="ECO:0000313" key="3">
    <source>
        <dbReference type="EMBL" id="WBW73364.1"/>
    </source>
</evidence>
<feature type="region of interest" description="Disordered" evidence="2">
    <location>
        <begin position="1"/>
        <end position="143"/>
    </location>
</feature>
<organism evidence="3 4">
    <name type="scientific">Schizosaccharomyces osmophilus</name>
    <dbReference type="NCBI Taxonomy" id="2545709"/>
    <lineage>
        <taxon>Eukaryota</taxon>
        <taxon>Fungi</taxon>
        <taxon>Dikarya</taxon>
        <taxon>Ascomycota</taxon>
        <taxon>Taphrinomycotina</taxon>
        <taxon>Schizosaccharomycetes</taxon>
        <taxon>Schizosaccharomycetales</taxon>
        <taxon>Schizosaccharomycetaceae</taxon>
        <taxon>Schizosaccharomyces</taxon>
    </lineage>
</organism>
<feature type="compositionally biased region" description="Basic residues" evidence="2">
    <location>
        <begin position="38"/>
        <end position="47"/>
    </location>
</feature>
<feature type="coiled-coil region" evidence="1">
    <location>
        <begin position="290"/>
        <end position="341"/>
    </location>
</feature>
<dbReference type="InterPro" id="IPR028211">
    <property type="entry name" value="Ntr2"/>
</dbReference>
<gene>
    <name evidence="3" type="primary">ntr2</name>
    <name evidence="3" type="ORF">SOMG_03301</name>
</gene>
<feature type="compositionally biased region" description="Polar residues" evidence="2">
    <location>
        <begin position="98"/>
        <end position="107"/>
    </location>
</feature>
<reference evidence="3 4" key="1">
    <citation type="journal article" date="2023" name="G3 (Bethesda)">
        <title>A high-quality reference genome for the fission yeast Schizosaccharomyces osmophilus.</title>
        <authorList>
            <person name="Jia G.S."/>
            <person name="Zhang W.C."/>
            <person name="Liang Y."/>
            <person name="Liu X.H."/>
            <person name="Rhind N."/>
            <person name="Pidoux A."/>
            <person name="Brysch-Herzberg M."/>
            <person name="Du L.L."/>
        </authorList>
    </citation>
    <scope>NUCLEOTIDE SEQUENCE [LARGE SCALE GENOMIC DNA]</scope>
    <source>
        <strain evidence="3 4">CBS 15793</strain>
    </source>
</reference>
<dbReference type="GeneID" id="80876781"/>
<feature type="compositionally biased region" description="Basic residues" evidence="2">
    <location>
        <begin position="1"/>
        <end position="10"/>
    </location>
</feature>
<dbReference type="GO" id="GO:0071008">
    <property type="term" value="C:U2-type post-mRNA release spliceosomal complex"/>
    <property type="evidence" value="ECO:0007669"/>
    <property type="project" value="InterPro"/>
</dbReference>
<evidence type="ECO:0000256" key="1">
    <source>
        <dbReference type="SAM" id="Coils"/>
    </source>
</evidence>
<dbReference type="EMBL" id="CP115612">
    <property type="protein sequence ID" value="WBW73364.1"/>
    <property type="molecule type" value="Genomic_DNA"/>
</dbReference>
<accession>A0AAE9WBT8</accession>
<feature type="compositionally biased region" description="Polar residues" evidence="2">
    <location>
        <begin position="116"/>
        <end position="126"/>
    </location>
</feature>